<reference evidence="3 4" key="2">
    <citation type="journal article" date="2005" name="Science">
        <title>The genome of the African trypanosome Trypanosoma brucei.</title>
        <authorList>
            <person name="Berriman M."/>
            <person name="Ghedin E."/>
            <person name="Hertz-Fowler C."/>
            <person name="Blandin G."/>
            <person name="Renauld H."/>
            <person name="Bartholomeu D.C."/>
            <person name="Lennard N.J."/>
            <person name="Caler E."/>
            <person name="Hamlin N.E."/>
            <person name="Haas B."/>
            <person name="Bohme U."/>
            <person name="Hannick L."/>
            <person name="Aslett M.A."/>
            <person name="Shallom J."/>
            <person name="Marcello L."/>
            <person name="Hou L."/>
            <person name="Wickstead B."/>
            <person name="Alsmark U.C."/>
            <person name="Arrowsmith C."/>
            <person name="Atkin R.J."/>
            <person name="Barron A.J."/>
            <person name="Bringaud F."/>
            <person name="Brooks K."/>
            <person name="Carrington M."/>
            <person name="Cherevach I."/>
            <person name="Chillingworth T.J."/>
            <person name="Churcher C."/>
            <person name="Clark L.N."/>
            <person name="Corton C.H."/>
            <person name="Cronin A."/>
            <person name="Davies R.M."/>
            <person name="Doggett J."/>
            <person name="Djikeng A."/>
            <person name="Feldblyum T."/>
            <person name="Field M.C."/>
            <person name="Fraser A."/>
            <person name="Goodhead I."/>
            <person name="Hance Z."/>
            <person name="Harper D."/>
            <person name="Harris B.R."/>
            <person name="Hauser H."/>
            <person name="Hostetler J."/>
            <person name="Ivens A."/>
            <person name="Jagels K."/>
            <person name="Johnson D."/>
            <person name="Johnson J."/>
            <person name="Jones K."/>
            <person name="Kerhornou A.X."/>
            <person name="Koo H."/>
            <person name="Larke N."/>
            <person name="Landfear S."/>
            <person name="Larkin C."/>
            <person name="Leech V."/>
            <person name="Line A."/>
            <person name="Lord A."/>
            <person name="Macleod A."/>
            <person name="Mooney P.J."/>
            <person name="Moule S."/>
            <person name="Martin D.M."/>
            <person name="Morgan G.W."/>
            <person name="Mungall K."/>
            <person name="Norbertczak H."/>
            <person name="Ormond D."/>
            <person name="Pai G."/>
            <person name="Peacock C.S."/>
            <person name="Peterson J."/>
            <person name="Quail M.A."/>
            <person name="Rabbinowitsch E."/>
            <person name="Rajandream M.A."/>
            <person name="Reitter C."/>
            <person name="Salzberg S.L."/>
            <person name="Sanders M."/>
            <person name="Schobel S."/>
            <person name="Sharp S."/>
            <person name="Simmonds M."/>
            <person name="Simpson A.J."/>
            <person name="Tallon L."/>
            <person name="Turner C.M."/>
            <person name="Tait A."/>
            <person name="Tivey A.R."/>
            <person name="Van Aken S."/>
            <person name="Walker D."/>
            <person name="Wanless D."/>
            <person name="Wang S."/>
            <person name="White B."/>
            <person name="White O."/>
            <person name="Whitehead S."/>
            <person name="Woodward J."/>
            <person name="Wortman J."/>
            <person name="Adams M.D."/>
            <person name="Embley T.M."/>
            <person name="Gull K."/>
            <person name="Ullu E."/>
            <person name="Barry J.D."/>
            <person name="Fairlamb A.H."/>
            <person name="Opperdoes F."/>
            <person name="Barrell B.G."/>
            <person name="Donelson J.E."/>
            <person name="Hall N."/>
            <person name="Fraser C.M."/>
            <person name="Melville S.E."/>
            <person name="El-Sayed N.M."/>
        </authorList>
    </citation>
    <scope>NUCLEOTIDE SEQUENCE [LARGE SCALE GENOMIC DNA]</scope>
    <source>
        <strain evidence="3 4">927/4 GUTat10.1</strain>
    </source>
</reference>
<name>Q57VY6_TRYB2</name>
<gene>
    <name evidence="3" type="primary">Tb08.29H22.900</name>
    <name evidence="2" type="ORF">Tb927.8.4490</name>
</gene>
<feature type="compositionally biased region" description="Polar residues" evidence="1">
    <location>
        <begin position="412"/>
        <end position="421"/>
    </location>
</feature>
<dbReference type="InParanoid" id="Q57VY6"/>
<dbReference type="EMBL" id="CP000071">
    <property type="protein sequence ID" value="AAZ13214.1"/>
    <property type="molecule type" value="Genomic_DNA"/>
</dbReference>
<dbReference type="RefSeq" id="XP_847280.1">
    <property type="nucleotide sequence ID" value="XM_842187.1"/>
</dbReference>
<dbReference type="EMBL" id="AC159435">
    <property type="protein sequence ID" value="AAX70233.1"/>
    <property type="molecule type" value="Genomic_DNA"/>
</dbReference>
<evidence type="ECO:0008006" key="5">
    <source>
        <dbReference type="Google" id="ProtNLM"/>
    </source>
</evidence>
<organism evidence="2 4">
    <name type="scientific">Trypanosoma brucei brucei (strain 927/4 GUTat10.1)</name>
    <dbReference type="NCBI Taxonomy" id="185431"/>
    <lineage>
        <taxon>Eukaryota</taxon>
        <taxon>Discoba</taxon>
        <taxon>Euglenozoa</taxon>
        <taxon>Kinetoplastea</taxon>
        <taxon>Metakinetoplastina</taxon>
        <taxon>Trypanosomatida</taxon>
        <taxon>Trypanosomatidae</taxon>
        <taxon>Trypanosoma</taxon>
    </lineage>
</organism>
<evidence type="ECO:0000313" key="4">
    <source>
        <dbReference type="Proteomes" id="UP000008524"/>
    </source>
</evidence>
<sequence length="451" mass="49474">MSLLREAFLNSNIYFPHRFPRLVPFEQKRRMQDNVAGFAPSPLRSWRGWHRNAATHEELGGSRCGSGFGAVGASEDLNSEQQAGEQRQQSFLEETAETCSAPLQSIQHLVPDKKSRHFSSANSSPSPNTEIGVGCCCGFEAVCPTGHAAVSNPGLGATTAADGLNCVISEPLRRSEREDVTAVAVEAFVDAVSGISSALMLLTENNQKQFESMETPSGESRIGYKEYHALVVALRERSAALCSLVRERREGRLRLNGSQRPLKQANEKFPLDEGKVTPGCHADVKTQETRYHANYRSEKEVPFQLAATGKELNVCKKSPLRCEVGRLQDSEASVTFPDTTFCSSPKKQNMDSKKCTWRPKTSGIACAAREAMGVQEAPPNPRLRLVDTGGQSPYRQRLWFVEAPAVVHYSQWTSPPTNRAQTGAGEDSNRKGSQKTAPLTVLLPSRRDAPK</sequence>
<dbReference type="KEGG" id="tbr:Tb927.8.4490"/>
<proteinExistence type="predicted"/>
<accession>D6XLI4</accession>
<dbReference type="AlphaFoldDB" id="Q57VY6"/>
<feature type="region of interest" description="Disordered" evidence="1">
    <location>
        <begin position="412"/>
        <end position="451"/>
    </location>
</feature>
<reference evidence="3" key="4">
    <citation type="submission" date="2005-04" db="EMBL/GenBank/DDBJ databases">
        <title>Sequencing, closure, and annotation of Trypanosoma brucei chromosomes 2 through 8.</title>
        <authorList>
            <person name="Ghedin E."/>
            <person name="Blandin G."/>
            <person name="Bartholomeu D."/>
            <person name="Caler E."/>
            <person name="Haas B."/>
            <person name="Hannick L."/>
            <person name="Shallom J."/>
            <person name="Hou L."/>
            <person name="Djikeng A."/>
            <person name="Feldblyum T."/>
            <person name="Hostetler J."/>
            <person name="Johnson J."/>
            <person name="Jones K."/>
            <person name="Koo H.L."/>
            <person name="Larkin C."/>
            <person name="Pai G."/>
            <person name="Peterson J."/>
            <person name="Khalak H.G."/>
            <person name="Salzberg S."/>
            <person name="Simpson A.J."/>
            <person name="Tallon L."/>
            <person name="Van Aken S."/>
            <person name="Wanless D."/>
            <person name="White O."/>
            <person name="Wortman J."/>
            <person name="Fraser C.M."/>
            <person name="El-Sayed N.M.A."/>
        </authorList>
    </citation>
    <scope>NUCLEOTIDE SEQUENCE</scope>
    <source>
        <strain evidence="3">927/4 GUTat10.1</strain>
    </source>
</reference>
<evidence type="ECO:0000313" key="3">
    <source>
        <dbReference type="EMBL" id="AAZ13214.1"/>
    </source>
</evidence>
<protein>
    <recommendedName>
        <fullName evidence="5">T. brucei spp.-specific protein</fullName>
    </recommendedName>
</protein>
<reference evidence="2" key="3">
    <citation type="submission" date="2005-04" db="EMBL/GenBank/DDBJ databases">
        <title>.</title>
        <authorList>
            <person name="Ghedin E."/>
            <person name="Blandin G."/>
            <person name="Bartholomeu D."/>
            <person name="Caler E."/>
            <person name="Haas B."/>
            <person name="Hannick L."/>
            <person name="Shallom J."/>
            <person name="Hou L."/>
            <person name="Djikeng A."/>
            <person name="Feldblyum T."/>
            <person name="Hostetler J."/>
            <person name="Johnson J."/>
            <person name="Jones K."/>
            <person name="Koo H.L."/>
            <person name="Larkin C."/>
            <person name="Pai G."/>
            <person name="Peterson J."/>
            <person name="Khalak H.G."/>
            <person name="Salzberg S."/>
            <person name="Simpson A.J."/>
            <person name="Tallon L."/>
            <person name="Van Aken S."/>
            <person name="Wanless D."/>
            <person name="White O."/>
            <person name="Wortman J."/>
            <person name="Fraser C.M."/>
            <person name="El-Sayed N.M.A."/>
        </authorList>
    </citation>
    <scope>NUCLEOTIDE SEQUENCE</scope>
    <source>
        <strain evidence="2">GUTat10.1</strain>
    </source>
</reference>
<evidence type="ECO:0000313" key="2">
    <source>
        <dbReference type="EMBL" id="AAX70233.1"/>
    </source>
</evidence>
<reference evidence="3" key="1">
    <citation type="journal article" date="2005" name="Science">
        <title>Comparative genomics of trypanosomatid parasitic protozoa.</title>
        <authorList>
            <person name="El-Sayed N.M."/>
            <person name="Myler P.J."/>
            <person name="Blandin G."/>
            <person name="Berriman M."/>
            <person name="Crabtree J."/>
            <person name="Aggarwal G."/>
            <person name="Caler E."/>
            <person name="Renauld H."/>
            <person name="Worthey E.A."/>
            <person name="Hertz-Fowler C."/>
            <person name="Ghedin E."/>
            <person name="Peacock C."/>
            <person name="Bartholomeu D.C."/>
            <person name="Haas B.J."/>
            <person name="Tran A.N."/>
            <person name="Wortman J.R."/>
            <person name="Alsmark U.C."/>
            <person name="Angiuoli S."/>
            <person name="Anupama A."/>
            <person name="Badger J."/>
            <person name="Bringaud F."/>
            <person name="Cadag E."/>
            <person name="Carlton J.M."/>
            <person name="Cerqueira G.C."/>
            <person name="Creasy T."/>
            <person name="Delcher A.L."/>
            <person name="Djikeng A."/>
            <person name="Embley T.M."/>
            <person name="Hauser C."/>
            <person name="Ivens A.C."/>
            <person name="Kummerfeld S.K."/>
            <person name="Pereira-Leal J.B."/>
            <person name="Nilsson D."/>
            <person name="Peterson J."/>
            <person name="Salzberg S.L."/>
            <person name="Shallom J."/>
            <person name="Silva J.C."/>
            <person name="Sundaram J."/>
            <person name="Westenberger S."/>
            <person name="White O."/>
            <person name="Melville S.E."/>
            <person name="Donelson J.E."/>
            <person name="Andersson B."/>
            <person name="Stuart K.D."/>
            <person name="Hall N."/>
        </authorList>
    </citation>
    <scope>NUCLEOTIDE SEQUENCE</scope>
    <source>
        <strain evidence="3">927/4 GUTat10.1</strain>
    </source>
</reference>
<keyword evidence="4" id="KW-1185">Reference proteome</keyword>
<evidence type="ECO:0000256" key="1">
    <source>
        <dbReference type="SAM" id="MobiDB-lite"/>
    </source>
</evidence>
<accession>Q57VY6</accession>
<dbReference type="Proteomes" id="UP000008524">
    <property type="component" value="Chromosome 8"/>
</dbReference>
<dbReference type="PaxDb" id="5691-AAZ13214"/>
<dbReference type="GeneID" id="3659450"/>